<protein>
    <recommendedName>
        <fullName evidence="1">non-specific serine/threonine protein kinase</fullName>
        <ecNumber evidence="1">2.7.11.1</ecNumber>
    </recommendedName>
</protein>
<dbReference type="EMBL" id="JAWJWE010000042">
    <property type="protein sequence ID" value="KAK6618432.1"/>
    <property type="molecule type" value="Genomic_DNA"/>
</dbReference>
<evidence type="ECO:0000259" key="10">
    <source>
        <dbReference type="PROSITE" id="PS50011"/>
    </source>
</evidence>
<dbReference type="InterPro" id="IPR011009">
    <property type="entry name" value="Kinase-like_dom_sf"/>
</dbReference>
<feature type="chain" id="PRO_5043053501" description="non-specific serine/threonine protein kinase" evidence="9">
    <location>
        <begin position="18"/>
        <end position="149"/>
    </location>
</feature>
<evidence type="ECO:0000256" key="6">
    <source>
        <dbReference type="ARBA" id="ARBA00022840"/>
    </source>
</evidence>
<dbReference type="Proteomes" id="UP001372834">
    <property type="component" value="Unassembled WGS sequence"/>
</dbReference>
<evidence type="ECO:0000313" key="12">
    <source>
        <dbReference type="Proteomes" id="UP001372834"/>
    </source>
</evidence>
<dbReference type="EC" id="2.7.11.1" evidence="1"/>
<evidence type="ECO:0000256" key="5">
    <source>
        <dbReference type="ARBA" id="ARBA00022777"/>
    </source>
</evidence>
<keyword evidence="4" id="KW-0547">Nucleotide-binding</keyword>
<keyword evidence="5" id="KW-0418">Kinase</keyword>
<comment type="catalytic activity">
    <reaction evidence="7">
        <text>L-threonyl-[protein] + ATP = O-phospho-L-threonyl-[protein] + ADP + H(+)</text>
        <dbReference type="Rhea" id="RHEA:46608"/>
        <dbReference type="Rhea" id="RHEA-COMP:11060"/>
        <dbReference type="Rhea" id="RHEA-COMP:11605"/>
        <dbReference type="ChEBI" id="CHEBI:15378"/>
        <dbReference type="ChEBI" id="CHEBI:30013"/>
        <dbReference type="ChEBI" id="CHEBI:30616"/>
        <dbReference type="ChEBI" id="CHEBI:61977"/>
        <dbReference type="ChEBI" id="CHEBI:456216"/>
        <dbReference type="EC" id="2.7.11.1"/>
    </reaction>
</comment>
<name>A0AAN8NJH8_POLSC</name>
<evidence type="ECO:0000256" key="1">
    <source>
        <dbReference type="ARBA" id="ARBA00012513"/>
    </source>
</evidence>
<proteinExistence type="predicted"/>
<dbReference type="SUPFAM" id="SSF56112">
    <property type="entry name" value="Protein kinase-like (PK-like)"/>
    <property type="match status" value="1"/>
</dbReference>
<reference evidence="11 12" key="1">
    <citation type="submission" date="2023-10" db="EMBL/GenBank/DDBJ databases">
        <title>Genomes of two closely related lineages of the louse Polyplax serrata with different host specificities.</title>
        <authorList>
            <person name="Martinu J."/>
            <person name="Tarabai H."/>
            <person name="Stefka J."/>
            <person name="Hypsa V."/>
        </authorList>
    </citation>
    <scope>NUCLEOTIDE SEQUENCE [LARGE SCALE GENOMIC DNA]</scope>
    <source>
        <strain evidence="11">HR10_N</strain>
    </source>
</reference>
<keyword evidence="9" id="KW-0732">Signal</keyword>
<keyword evidence="6" id="KW-0067">ATP-binding</keyword>
<dbReference type="Pfam" id="PF00069">
    <property type="entry name" value="Pkinase"/>
    <property type="match status" value="1"/>
</dbReference>
<keyword evidence="3" id="KW-0808">Transferase</keyword>
<dbReference type="InterPro" id="IPR052239">
    <property type="entry name" value="Ser/Thr-specific_kinases"/>
</dbReference>
<evidence type="ECO:0000256" key="2">
    <source>
        <dbReference type="ARBA" id="ARBA00022527"/>
    </source>
</evidence>
<dbReference type="Gene3D" id="1.10.510.10">
    <property type="entry name" value="Transferase(Phosphotransferase) domain 1"/>
    <property type="match status" value="1"/>
</dbReference>
<evidence type="ECO:0000313" key="11">
    <source>
        <dbReference type="EMBL" id="KAK6618432.1"/>
    </source>
</evidence>
<sequence>MCLHILIHICCVFSGSAANARVEISNISDAQNLQDLAAERCSMPYRAPELFNVENHSTIDERTDIWSLGCILYAMCFYKSPFDIVYEKGDSVALAVLSGKITFPQVHNYGKVMEDLILLLLKVNPSQRPFIDGVIENVENALKCYSTVA</sequence>
<comment type="caution">
    <text evidence="11">The sequence shown here is derived from an EMBL/GenBank/DDBJ whole genome shotgun (WGS) entry which is preliminary data.</text>
</comment>
<keyword evidence="2" id="KW-0723">Serine/threonine-protein kinase</keyword>
<evidence type="ECO:0000256" key="9">
    <source>
        <dbReference type="SAM" id="SignalP"/>
    </source>
</evidence>
<feature type="domain" description="Protein kinase" evidence="10">
    <location>
        <begin position="1"/>
        <end position="142"/>
    </location>
</feature>
<dbReference type="AlphaFoldDB" id="A0AAN8NJH8"/>
<evidence type="ECO:0000256" key="3">
    <source>
        <dbReference type="ARBA" id="ARBA00022679"/>
    </source>
</evidence>
<organism evidence="11 12">
    <name type="scientific">Polyplax serrata</name>
    <name type="common">Common mouse louse</name>
    <dbReference type="NCBI Taxonomy" id="468196"/>
    <lineage>
        <taxon>Eukaryota</taxon>
        <taxon>Metazoa</taxon>
        <taxon>Ecdysozoa</taxon>
        <taxon>Arthropoda</taxon>
        <taxon>Hexapoda</taxon>
        <taxon>Insecta</taxon>
        <taxon>Pterygota</taxon>
        <taxon>Neoptera</taxon>
        <taxon>Paraneoptera</taxon>
        <taxon>Psocodea</taxon>
        <taxon>Troctomorpha</taxon>
        <taxon>Phthiraptera</taxon>
        <taxon>Anoplura</taxon>
        <taxon>Polyplacidae</taxon>
        <taxon>Polyplax</taxon>
    </lineage>
</organism>
<dbReference type="GO" id="GO:0005524">
    <property type="term" value="F:ATP binding"/>
    <property type="evidence" value="ECO:0007669"/>
    <property type="project" value="UniProtKB-KW"/>
</dbReference>
<gene>
    <name evidence="11" type="ORF">RUM43_013625</name>
</gene>
<dbReference type="PANTHER" id="PTHR45998">
    <property type="entry name" value="SERINE/THREONINE-PROTEIN KINASE 16"/>
    <property type="match status" value="1"/>
</dbReference>
<dbReference type="GO" id="GO:0004674">
    <property type="term" value="F:protein serine/threonine kinase activity"/>
    <property type="evidence" value="ECO:0007669"/>
    <property type="project" value="UniProtKB-KW"/>
</dbReference>
<dbReference type="PROSITE" id="PS50011">
    <property type="entry name" value="PROTEIN_KINASE_DOM"/>
    <property type="match status" value="1"/>
</dbReference>
<evidence type="ECO:0000256" key="7">
    <source>
        <dbReference type="ARBA" id="ARBA00047899"/>
    </source>
</evidence>
<accession>A0AAN8NJH8</accession>
<dbReference type="InterPro" id="IPR000719">
    <property type="entry name" value="Prot_kinase_dom"/>
</dbReference>
<evidence type="ECO:0000256" key="8">
    <source>
        <dbReference type="ARBA" id="ARBA00048679"/>
    </source>
</evidence>
<dbReference type="PANTHER" id="PTHR45998:SF2">
    <property type="entry name" value="SERINE_THREONINE-PROTEIN KINASE 16"/>
    <property type="match status" value="1"/>
</dbReference>
<feature type="signal peptide" evidence="9">
    <location>
        <begin position="1"/>
        <end position="17"/>
    </location>
</feature>
<comment type="catalytic activity">
    <reaction evidence="8">
        <text>L-seryl-[protein] + ATP = O-phospho-L-seryl-[protein] + ADP + H(+)</text>
        <dbReference type="Rhea" id="RHEA:17989"/>
        <dbReference type="Rhea" id="RHEA-COMP:9863"/>
        <dbReference type="Rhea" id="RHEA-COMP:11604"/>
        <dbReference type="ChEBI" id="CHEBI:15378"/>
        <dbReference type="ChEBI" id="CHEBI:29999"/>
        <dbReference type="ChEBI" id="CHEBI:30616"/>
        <dbReference type="ChEBI" id="CHEBI:83421"/>
        <dbReference type="ChEBI" id="CHEBI:456216"/>
        <dbReference type="EC" id="2.7.11.1"/>
    </reaction>
</comment>
<evidence type="ECO:0000256" key="4">
    <source>
        <dbReference type="ARBA" id="ARBA00022741"/>
    </source>
</evidence>
<dbReference type="GO" id="GO:0005794">
    <property type="term" value="C:Golgi apparatus"/>
    <property type="evidence" value="ECO:0007669"/>
    <property type="project" value="TreeGrafter"/>
</dbReference>